<sequence length="386" mass="42154">MDFELNEEQRDFRALLRAFVDKEIVPVARDWEHSGRYPTEIVDGFKEMGLFGITVPEEYGGLDLDPVSFALVFEEISRGWMGVAGILGSHSLACRMIAMHGTDDQKRRYLPGLATGERRTGIGLTEPDAGTDLQGIRTTARLEGDHYVVSGTKTWITNARYADPLPVLVKTDPATTPAHKGMSVLLVEADTPGYQVTKDIPKLGYKGTESCEIVLDDVRVPASNLLGGVEGRGMQQALSALEWGRVNIAARSVGIAQRAYDEALAYSRQRRAFGQPIGDFQAVQIQLASLATTLQAARLMAYWAADQVRKGRADAQTGMAKIFCSEVALESAISSLKVHGGYGYSTEYEVERLYRDSVLMSIGEGTNDVLRTVVARSLSRGDVKVG</sequence>
<proteinExistence type="predicted"/>
<dbReference type="PANTHER" id="PTHR43884">
    <property type="entry name" value="ACYL-COA DEHYDROGENASE"/>
    <property type="match status" value="1"/>
</dbReference>
<dbReference type="InterPro" id="IPR006089">
    <property type="entry name" value="Acyl-CoA_DH_CS"/>
</dbReference>
<accession>A0ABW1BUL5</accession>
<dbReference type="RefSeq" id="WP_219549178.1">
    <property type="nucleotide sequence ID" value="NZ_JAHKRN010000045.1"/>
</dbReference>
<keyword evidence="6" id="KW-1185">Reference proteome</keyword>
<dbReference type="PANTHER" id="PTHR43884:SF12">
    <property type="entry name" value="ISOVALERYL-COA DEHYDROGENASE, MITOCHONDRIAL-RELATED"/>
    <property type="match status" value="1"/>
</dbReference>
<dbReference type="PROSITE" id="PS00072">
    <property type="entry name" value="ACYL_COA_DH_1"/>
    <property type="match status" value="1"/>
</dbReference>
<feature type="domain" description="Acyl-CoA dehydrogenase/oxidase N-terminal" evidence="4">
    <location>
        <begin position="6"/>
        <end position="117"/>
    </location>
</feature>
<dbReference type="PIRSF" id="PIRSF016578">
    <property type="entry name" value="HsaA"/>
    <property type="match status" value="1"/>
</dbReference>
<dbReference type="GO" id="GO:0016491">
    <property type="term" value="F:oxidoreductase activity"/>
    <property type="evidence" value="ECO:0007669"/>
    <property type="project" value="UniProtKB-KW"/>
</dbReference>
<dbReference type="Pfam" id="PF02771">
    <property type="entry name" value="Acyl-CoA_dh_N"/>
    <property type="match status" value="1"/>
</dbReference>
<dbReference type="InterPro" id="IPR013786">
    <property type="entry name" value="AcylCoA_DH/ox_N"/>
</dbReference>
<name>A0ABW1BUL5_9ACTN</name>
<reference evidence="6" key="1">
    <citation type="journal article" date="2019" name="Int. J. Syst. Evol. Microbiol.">
        <title>The Global Catalogue of Microorganisms (GCM) 10K type strain sequencing project: providing services to taxonomists for standard genome sequencing and annotation.</title>
        <authorList>
            <consortium name="The Broad Institute Genomics Platform"/>
            <consortium name="The Broad Institute Genome Sequencing Center for Infectious Disease"/>
            <person name="Wu L."/>
            <person name="Ma J."/>
        </authorList>
    </citation>
    <scope>NUCLEOTIDE SEQUENCE [LARGE SCALE GENOMIC DNA]</scope>
    <source>
        <strain evidence="6">CGMCC 4.7106</strain>
    </source>
</reference>
<keyword evidence="1" id="KW-0285">Flavoprotein</keyword>
<organism evidence="5 6">
    <name type="scientific">Nonomuraea harbinensis</name>
    <dbReference type="NCBI Taxonomy" id="1286938"/>
    <lineage>
        <taxon>Bacteria</taxon>
        <taxon>Bacillati</taxon>
        <taxon>Actinomycetota</taxon>
        <taxon>Actinomycetes</taxon>
        <taxon>Streptosporangiales</taxon>
        <taxon>Streptosporangiaceae</taxon>
        <taxon>Nonomuraea</taxon>
    </lineage>
</organism>
<dbReference type="EMBL" id="JBHSNW010000007">
    <property type="protein sequence ID" value="MFC5816682.1"/>
    <property type="molecule type" value="Genomic_DNA"/>
</dbReference>
<dbReference type="Pfam" id="PF02770">
    <property type="entry name" value="Acyl-CoA_dh_M"/>
    <property type="match status" value="1"/>
</dbReference>
<dbReference type="InterPro" id="IPR006091">
    <property type="entry name" value="Acyl-CoA_Oxase/DH_mid-dom"/>
</dbReference>
<dbReference type="InterPro" id="IPR009075">
    <property type="entry name" value="AcylCo_DH/oxidase_C"/>
</dbReference>
<feature type="domain" description="Acyl-CoA dehydrogenase/oxidase C-terminal" evidence="2">
    <location>
        <begin position="231"/>
        <end position="378"/>
    </location>
</feature>
<evidence type="ECO:0000259" key="3">
    <source>
        <dbReference type="Pfam" id="PF02770"/>
    </source>
</evidence>
<dbReference type="Pfam" id="PF00441">
    <property type="entry name" value="Acyl-CoA_dh_1"/>
    <property type="match status" value="1"/>
</dbReference>
<evidence type="ECO:0000259" key="4">
    <source>
        <dbReference type="Pfam" id="PF02771"/>
    </source>
</evidence>
<protein>
    <submittedName>
        <fullName evidence="5">Acyl-CoA dehydrogenase family protein</fullName>
        <ecNumber evidence="5">1.-.-.-</ecNumber>
    </submittedName>
</protein>
<evidence type="ECO:0000259" key="2">
    <source>
        <dbReference type="Pfam" id="PF00441"/>
    </source>
</evidence>
<feature type="domain" description="Acyl-CoA oxidase/dehydrogenase middle" evidence="3">
    <location>
        <begin position="122"/>
        <end position="218"/>
    </location>
</feature>
<dbReference type="EC" id="1.-.-.-" evidence="5"/>
<evidence type="ECO:0000313" key="6">
    <source>
        <dbReference type="Proteomes" id="UP001596096"/>
    </source>
</evidence>
<evidence type="ECO:0000313" key="5">
    <source>
        <dbReference type="EMBL" id="MFC5816682.1"/>
    </source>
</evidence>
<dbReference type="Proteomes" id="UP001596096">
    <property type="component" value="Unassembled WGS sequence"/>
</dbReference>
<keyword evidence="5" id="KW-0560">Oxidoreductase</keyword>
<gene>
    <name evidence="5" type="ORF">ACFPUY_16415</name>
</gene>
<evidence type="ECO:0000256" key="1">
    <source>
        <dbReference type="ARBA" id="ARBA00022630"/>
    </source>
</evidence>
<comment type="caution">
    <text evidence="5">The sequence shown here is derived from an EMBL/GenBank/DDBJ whole genome shotgun (WGS) entry which is preliminary data.</text>
</comment>